<feature type="transmembrane region" description="Helical" evidence="6">
    <location>
        <begin position="1139"/>
        <end position="1159"/>
    </location>
</feature>
<dbReference type="Pfam" id="PF00200">
    <property type="entry name" value="Disintegrin"/>
    <property type="match status" value="1"/>
</dbReference>
<dbReference type="PANTHER" id="PTHR45702">
    <property type="entry name" value="ADAM10/ADAM17 METALLOPEPTIDASE FAMILY MEMBER"/>
    <property type="match status" value="1"/>
</dbReference>
<evidence type="ECO:0000256" key="5">
    <source>
        <dbReference type="SAM" id="MobiDB-lite"/>
    </source>
</evidence>
<evidence type="ECO:0000256" key="4">
    <source>
        <dbReference type="PROSITE-ProRule" id="PRU00276"/>
    </source>
</evidence>
<evidence type="ECO:0000256" key="6">
    <source>
        <dbReference type="SAM" id="Phobius"/>
    </source>
</evidence>
<dbReference type="Gene3D" id="4.10.70.10">
    <property type="entry name" value="Disintegrin domain"/>
    <property type="match status" value="1"/>
</dbReference>
<gene>
    <name evidence="9" type="ORF">EUX98_g3806</name>
</gene>
<dbReference type="GO" id="GO:0005506">
    <property type="term" value="F:iron ion binding"/>
    <property type="evidence" value="ECO:0007669"/>
    <property type="project" value="InterPro"/>
</dbReference>
<evidence type="ECO:0000256" key="2">
    <source>
        <dbReference type="ARBA" id="ARBA00056552"/>
    </source>
</evidence>
<dbReference type="GO" id="GO:0005886">
    <property type="term" value="C:plasma membrane"/>
    <property type="evidence" value="ECO:0007669"/>
    <property type="project" value="TreeGrafter"/>
</dbReference>
<organism evidence="9 10">
    <name type="scientific">Antrodiella citrinella</name>
    <dbReference type="NCBI Taxonomy" id="2447956"/>
    <lineage>
        <taxon>Eukaryota</taxon>
        <taxon>Fungi</taxon>
        <taxon>Dikarya</taxon>
        <taxon>Basidiomycota</taxon>
        <taxon>Agaricomycotina</taxon>
        <taxon>Agaricomycetes</taxon>
        <taxon>Polyporales</taxon>
        <taxon>Steccherinaceae</taxon>
        <taxon>Antrodiella</taxon>
    </lineage>
</organism>
<dbReference type="InterPro" id="IPR006586">
    <property type="entry name" value="ADAM_Cys-rich"/>
</dbReference>
<dbReference type="InterPro" id="IPR001762">
    <property type="entry name" value="Disintegrin_dom"/>
</dbReference>
<feature type="binding site" evidence="4">
    <location>
        <position position="874"/>
    </location>
    <ligand>
        <name>Zn(2+)</name>
        <dbReference type="ChEBI" id="CHEBI:29105"/>
        <note>catalytic</note>
    </ligand>
</feature>
<feature type="binding site" evidence="4">
    <location>
        <position position="868"/>
    </location>
    <ligand>
        <name>Zn(2+)</name>
        <dbReference type="ChEBI" id="CHEBI:29105"/>
        <note>catalytic</note>
    </ligand>
</feature>
<dbReference type="SUPFAM" id="SSF48264">
    <property type="entry name" value="Cytochrome P450"/>
    <property type="match status" value="1"/>
</dbReference>
<keyword evidence="6" id="KW-0812">Transmembrane</keyword>
<reference evidence="9 10" key="1">
    <citation type="submission" date="2019-02" db="EMBL/GenBank/DDBJ databases">
        <title>Genome sequencing of the rare red list fungi Antrodiella citrinella (Flaviporus citrinellus).</title>
        <authorList>
            <person name="Buettner E."/>
            <person name="Kellner H."/>
        </authorList>
    </citation>
    <scope>NUCLEOTIDE SEQUENCE [LARGE SCALE GENOMIC DNA]</scope>
    <source>
        <strain evidence="9 10">DSM 108506</strain>
    </source>
</reference>
<comment type="caution">
    <text evidence="9">The sequence shown here is derived from an EMBL/GenBank/DDBJ whole genome shotgun (WGS) entry which is preliminary data.</text>
</comment>
<evidence type="ECO:0000256" key="1">
    <source>
        <dbReference type="ARBA" id="ARBA00023157"/>
    </source>
</evidence>
<dbReference type="InterPro" id="IPR036396">
    <property type="entry name" value="Cyt_P450_sf"/>
</dbReference>
<dbReference type="PANTHER" id="PTHR45702:SF2">
    <property type="entry name" value="KUZBANIAN, ISOFORM A"/>
    <property type="match status" value="1"/>
</dbReference>
<dbReference type="EMBL" id="SGPM01000083">
    <property type="protein sequence ID" value="THH30380.1"/>
    <property type="molecule type" value="Genomic_DNA"/>
</dbReference>
<feature type="active site" evidence="4">
    <location>
        <position position="865"/>
    </location>
</feature>
<dbReference type="InterPro" id="IPR051489">
    <property type="entry name" value="ADAM_Metalloproteinase"/>
</dbReference>
<evidence type="ECO:0000259" key="8">
    <source>
        <dbReference type="PROSITE" id="PS50215"/>
    </source>
</evidence>
<name>A0A4S4N3Q9_9APHY</name>
<dbReference type="GO" id="GO:0016705">
    <property type="term" value="F:oxidoreductase activity, acting on paired donors, with incorporation or reduction of molecular oxygen"/>
    <property type="evidence" value="ECO:0007669"/>
    <property type="project" value="InterPro"/>
</dbReference>
<dbReference type="SMART" id="SM00050">
    <property type="entry name" value="DISIN"/>
    <property type="match status" value="1"/>
</dbReference>
<dbReference type="SUPFAM" id="SSF55486">
    <property type="entry name" value="Metalloproteases ('zincins'), catalytic domain"/>
    <property type="match status" value="1"/>
</dbReference>
<dbReference type="GO" id="GO:0020037">
    <property type="term" value="F:heme binding"/>
    <property type="evidence" value="ECO:0007669"/>
    <property type="project" value="InterPro"/>
</dbReference>
<dbReference type="GO" id="GO:0006509">
    <property type="term" value="P:membrane protein ectodomain proteolysis"/>
    <property type="evidence" value="ECO:0007669"/>
    <property type="project" value="TreeGrafter"/>
</dbReference>
<dbReference type="PROSITE" id="PS50214">
    <property type="entry name" value="DISINTEGRIN_2"/>
    <property type="match status" value="1"/>
</dbReference>
<dbReference type="InterPro" id="IPR001128">
    <property type="entry name" value="Cyt_P450"/>
</dbReference>
<dbReference type="Pfam" id="PF00067">
    <property type="entry name" value="p450"/>
    <property type="match status" value="1"/>
</dbReference>
<dbReference type="OrthoDB" id="5951731at2759"/>
<protein>
    <recommendedName>
        <fullName evidence="3">Disintegrin and metalloproteinase domain-containing protein B</fullName>
    </recommendedName>
</protein>
<feature type="domain" description="Peptidase M12B" evidence="8">
    <location>
        <begin position="730"/>
        <end position="927"/>
    </location>
</feature>
<evidence type="ECO:0000256" key="3">
    <source>
        <dbReference type="ARBA" id="ARBA00074021"/>
    </source>
</evidence>
<dbReference type="InterPro" id="IPR024079">
    <property type="entry name" value="MetalloPept_cat_dom_sf"/>
</dbReference>
<comment type="function">
    <text evidence="2">Probable zinc protease.</text>
</comment>
<dbReference type="InterPro" id="IPR036436">
    <property type="entry name" value="Disintegrin_dom_sf"/>
</dbReference>
<comment type="caution">
    <text evidence="4">Lacks conserved residue(s) required for the propagation of feature annotation.</text>
</comment>
<dbReference type="Gene3D" id="1.10.630.10">
    <property type="entry name" value="Cytochrome P450"/>
    <property type="match status" value="1"/>
</dbReference>
<dbReference type="GO" id="GO:0004222">
    <property type="term" value="F:metalloendopeptidase activity"/>
    <property type="evidence" value="ECO:0007669"/>
    <property type="project" value="InterPro"/>
</dbReference>
<dbReference type="SUPFAM" id="SSF57552">
    <property type="entry name" value="Blood coagulation inhibitor (disintegrin)"/>
    <property type="match status" value="1"/>
</dbReference>
<feature type="domain" description="Disintegrin" evidence="7">
    <location>
        <begin position="951"/>
        <end position="1039"/>
    </location>
</feature>
<dbReference type="GO" id="GO:0004497">
    <property type="term" value="F:monooxygenase activity"/>
    <property type="evidence" value="ECO:0007669"/>
    <property type="project" value="InterPro"/>
</dbReference>
<dbReference type="FunFam" id="4.10.70.10:FF:000003">
    <property type="entry name" value="Disintegrin and metalloproteinase domain-containing protein 17"/>
    <property type="match status" value="1"/>
</dbReference>
<keyword evidence="1" id="KW-1015">Disulfide bond</keyword>
<evidence type="ECO:0000259" key="7">
    <source>
        <dbReference type="PROSITE" id="PS50214"/>
    </source>
</evidence>
<dbReference type="PROSITE" id="PS50215">
    <property type="entry name" value="ADAM_MEPRO"/>
    <property type="match status" value="1"/>
</dbReference>
<keyword evidence="4" id="KW-0862">Zinc</keyword>
<keyword evidence="6" id="KW-1133">Transmembrane helix</keyword>
<dbReference type="AlphaFoldDB" id="A0A4S4N3Q9"/>
<dbReference type="InterPro" id="IPR001590">
    <property type="entry name" value="Peptidase_M12B"/>
</dbReference>
<keyword evidence="10" id="KW-1185">Reference proteome</keyword>
<feature type="region of interest" description="Disordered" evidence="5">
    <location>
        <begin position="1176"/>
        <end position="1205"/>
    </location>
</feature>
<evidence type="ECO:0000313" key="9">
    <source>
        <dbReference type="EMBL" id="THH30380.1"/>
    </source>
</evidence>
<accession>A0A4S4N3Q9</accession>
<proteinExistence type="predicted"/>
<evidence type="ECO:0000313" key="10">
    <source>
        <dbReference type="Proteomes" id="UP000308730"/>
    </source>
</evidence>
<dbReference type="Gene3D" id="3.40.390.10">
    <property type="entry name" value="Collagenase (Catalytic Domain)"/>
    <property type="match status" value="1"/>
</dbReference>
<keyword evidence="4" id="KW-0479">Metal-binding</keyword>
<sequence>MASLLIQTLLPAVALYAIWILCRHFVVRSCVDHIRGPKDTSPLLGGFPGFMTRNAWAFLDDIAEGYGGITKLRDIFGERMLYVTDPVALHAIMVKNQHLYEEPSEFLVASRLLLGPGLLSSFGDIHRKQRKILNAVFSPANIRNIAPALASVADRFRSALVSEVRDGPKELDVSKWTARAVLEMNGQGIMNYSFDPLTVEKPNEYALAVKESFPSLYTIPVHLYIAIKWTKIFGVTSFGRWFMNNYPHPRVQKSKSKWDLIWNQAKYLVTDKKSAKDTGHADKDLLSVLVEVNASAGDEDRLSDKELIAQVNHVLYAGVETTQTAIARFLHTLALHPEVQNQLRREIVDALGDDDELPYDRLTALPFLHAVYRETLRLHAPVLTLNRVTLASTVLPLSRPISDNKGHMIREVALDKGTTVMLGIHGYNRSTAFWGEDATEFKPERWLSPLPESIREVQCGGIFANTMTFIGGPRGCMLTLSAFDDVFHLHLRPNENLIHPAARINHYRIGADGNSVLSHTEPLLPESVRAYWGEVVYPDVSADRLREDAAGVSPRPSGKSELGWARITVHCQGDVTKAPVFEGAFSVDGNVHHVMSKEHYLNNKHEMDPHAHLIEAGDDAEIVIWRDSDVMTPHEYHAASGGMDDGPIPLQPAKTCGHDNLRFNTDPLENQALRRPLGPPATSWYDPLGILDSHISNSSLAPRDDVAGGDVSTNFVDDIGNTAGCPSTQKVIYMGVAADCAYVTQYGSPANASQHIISNLNTASALYKTTFNVSLGIVELAVQDSQCPTTADPAIPWNVGCDNTTLTLNDRLSLFSEWRGQKGNDGAGLWHFDEWLSNGGTPGNIVSGTAVSTAGRVEWQVVSHEIGHNFGAIHDCTDGCETNGIQCCPLTASTCDANSQFIMNPVAQSSEMKFSQCSLGNICSLMTGNSGGHTNTTCLVDAASARQTISLQMCGNGIVEDGEDCDPGAGTTSSCCNSTTCKFTSGAVCDPASSPCCTQQCGFAPTTQVCRPSKDATCDTAEVCTGNSSSCPTDIFSPNGQSCGSNGLACANGVCTSLDKQCQTVGASMNLTKACPSPNNKSCQVSCQDPTTANQCVVLQSALIDGSPCGYGGTCSNGSCQAGSLLDTVKSWYTQNLQISIPITVAVGIIVLLIIYFSVRACCRCSTRNNKQNQKMKRLSSWGNPPPGMVQVAPGAYPQRGLNPK</sequence>
<keyword evidence="6" id="KW-0472">Membrane</keyword>
<dbReference type="Proteomes" id="UP000308730">
    <property type="component" value="Unassembled WGS sequence"/>
</dbReference>
<dbReference type="Pfam" id="PF13688">
    <property type="entry name" value="Reprolysin_5"/>
    <property type="match status" value="1"/>
</dbReference>
<dbReference type="SMART" id="SM00608">
    <property type="entry name" value="ACR"/>
    <property type="match status" value="1"/>
</dbReference>
<feature type="binding site" evidence="4">
    <location>
        <position position="864"/>
    </location>
    <ligand>
        <name>Zn(2+)</name>
        <dbReference type="ChEBI" id="CHEBI:29105"/>
        <note>catalytic</note>
    </ligand>
</feature>